<dbReference type="Proteomes" id="UP001159427">
    <property type="component" value="Unassembled WGS sequence"/>
</dbReference>
<name>A0ABN8QAP0_9CNID</name>
<sequence>MAAVSNGGRYFVRFRWKAFSLRGKNLTTSTQSSPQSSTQYCTNLVRNLDYENFLCVLLLPKGSRRSVFAVRAFNIEVARIQDAVSDPNIGRMRLQFWRDSLDNIYQGNPPQQPVALELAETTSKHKLTKRWFSRIIDGREKSIDNRPYDTADSLEEHGENTVSSVLYLILECLGVKDVQADHAASHLGKAIGVVTLLRATPFHGSRGKVYIPSDVMIKHGVSQEDIIRGRTTQAVKDVTYDLASLAHSHLSTAKSLMSKAPKVATRVFLPMVSCQAYLTKIQQADFNMFHSTLRERNHLLPLQLLKHAWTGL</sequence>
<evidence type="ECO:0000313" key="5">
    <source>
        <dbReference type="Proteomes" id="UP001159427"/>
    </source>
</evidence>
<dbReference type="EMBL" id="CALNXI010001221">
    <property type="protein sequence ID" value="CAH3160754.1"/>
    <property type="molecule type" value="Genomic_DNA"/>
</dbReference>
<keyword evidence="5" id="KW-1185">Reference proteome</keyword>
<reference evidence="4 5" key="1">
    <citation type="submission" date="2022-05" db="EMBL/GenBank/DDBJ databases">
        <authorList>
            <consortium name="Genoscope - CEA"/>
            <person name="William W."/>
        </authorList>
    </citation>
    <scope>NUCLEOTIDE SEQUENCE [LARGE SCALE GENOMIC DNA]</scope>
</reference>
<dbReference type="InterPro" id="IPR002060">
    <property type="entry name" value="Squ/phyt_synthse"/>
</dbReference>
<dbReference type="Gene3D" id="1.10.600.10">
    <property type="entry name" value="Farnesyl Diphosphate Synthase"/>
    <property type="match status" value="1"/>
</dbReference>
<dbReference type="Pfam" id="PF00494">
    <property type="entry name" value="SQS_PSY"/>
    <property type="match status" value="1"/>
</dbReference>
<proteinExistence type="predicted"/>
<evidence type="ECO:0000256" key="2">
    <source>
        <dbReference type="ARBA" id="ARBA00012396"/>
    </source>
</evidence>
<dbReference type="EC" id="2.5.1.32" evidence="2"/>
<evidence type="ECO:0000256" key="1">
    <source>
        <dbReference type="ARBA" id="ARBA00001805"/>
    </source>
</evidence>
<protein>
    <recommendedName>
        <fullName evidence="2">15-cis-phytoene synthase</fullName>
        <ecNumber evidence="2">2.5.1.32</ecNumber>
    </recommendedName>
</protein>
<evidence type="ECO:0000313" key="4">
    <source>
        <dbReference type="EMBL" id="CAH3160754.1"/>
    </source>
</evidence>
<gene>
    <name evidence="4" type="ORF">PEVE_00003699</name>
</gene>
<dbReference type="InterPro" id="IPR008949">
    <property type="entry name" value="Isoprenoid_synthase_dom_sf"/>
</dbReference>
<organism evidence="4 5">
    <name type="scientific">Porites evermanni</name>
    <dbReference type="NCBI Taxonomy" id="104178"/>
    <lineage>
        <taxon>Eukaryota</taxon>
        <taxon>Metazoa</taxon>
        <taxon>Cnidaria</taxon>
        <taxon>Anthozoa</taxon>
        <taxon>Hexacorallia</taxon>
        <taxon>Scleractinia</taxon>
        <taxon>Fungiina</taxon>
        <taxon>Poritidae</taxon>
        <taxon>Porites</taxon>
    </lineage>
</organism>
<comment type="catalytic activity">
    <reaction evidence="1">
        <text>2 (2E,6E,10E)-geranylgeranyl diphosphate = 15-cis-phytoene + 2 diphosphate</text>
        <dbReference type="Rhea" id="RHEA:34475"/>
        <dbReference type="ChEBI" id="CHEBI:27787"/>
        <dbReference type="ChEBI" id="CHEBI:33019"/>
        <dbReference type="ChEBI" id="CHEBI:58756"/>
        <dbReference type="EC" id="2.5.1.32"/>
    </reaction>
</comment>
<comment type="caution">
    <text evidence="4">The sequence shown here is derived from an EMBL/GenBank/DDBJ whole genome shotgun (WGS) entry which is preliminary data.</text>
</comment>
<dbReference type="PANTHER" id="PTHR31480">
    <property type="entry name" value="BIFUNCTIONAL LYCOPENE CYCLASE/PHYTOENE SYNTHASE"/>
    <property type="match status" value="1"/>
</dbReference>
<keyword evidence="3" id="KW-0125">Carotenoid biosynthesis</keyword>
<dbReference type="SUPFAM" id="SSF48576">
    <property type="entry name" value="Terpenoid synthases"/>
    <property type="match status" value="1"/>
</dbReference>
<evidence type="ECO:0000256" key="3">
    <source>
        <dbReference type="ARBA" id="ARBA00022746"/>
    </source>
</evidence>
<accession>A0ABN8QAP0</accession>